<sequence length="267" mass="30568">MKALWDELASYHEPLCCNCGGLKALAEREEKERVMQFLMRLNESYSIIRGSILMMRPLPDTRKAHALLLQQERQVDVATKRETNVSHHAMQSSHAAQLNRAPTMQENRPPKRQLKCSYCERDGHLIDRCFYLHGFPVGHKLHGRNVKPKVKKPTAHNVQVDIAEPPKGPTTGGAMFTIEEYNQLMACFAKEMVTINHLQMSQDVVMKKTIGLGKQYNGLYYLQISQNPHLVHSVKHSSSLWHQRLGHPSSDPLQELSKHILEIFFDS</sequence>
<comment type="caution">
    <text evidence="1">The sequence shown here is derived from an EMBL/GenBank/DDBJ whole genome shotgun (WGS) entry which is preliminary data.</text>
</comment>
<dbReference type="EMBL" id="CM039431">
    <property type="protein sequence ID" value="KAI4338337.1"/>
    <property type="molecule type" value="Genomic_DNA"/>
</dbReference>
<name>A0ACB9NPD9_BAUVA</name>
<gene>
    <name evidence="1" type="ORF">L6164_016677</name>
</gene>
<protein>
    <submittedName>
        <fullName evidence="1">Uncharacterized protein</fullName>
    </submittedName>
</protein>
<reference evidence="1 2" key="1">
    <citation type="journal article" date="2022" name="DNA Res.">
        <title>Chromosomal-level genome assembly of the orchid tree Bauhinia variegata (Leguminosae; Cercidoideae) supports the allotetraploid origin hypothesis of Bauhinia.</title>
        <authorList>
            <person name="Zhong Y."/>
            <person name="Chen Y."/>
            <person name="Zheng D."/>
            <person name="Pang J."/>
            <person name="Liu Y."/>
            <person name="Luo S."/>
            <person name="Meng S."/>
            <person name="Qian L."/>
            <person name="Wei D."/>
            <person name="Dai S."/>
            <person name="Zhou R."/>
        </authorList>
    </citation>
    <scope>NUCLEOTIDE SEQUENCE [LARGE SCALE GENOMIC DNA]</scope>
    <source>
        <strain evidence="1">BV-YZ2020</strain>
    </source>
</reference>
<evidence type="ECO:0000313" key="2">
    <source>
        <dbReference type="Proteomes" id="UP000828941"/>
    </source>
</evidence>
<evidence type="ECO:0000313" key="1">
    <source>
        <dbReference type="EMBL" id="KAI4338337.1"/>
    </source>
</evidence>
<keyword evidence="2" id="KW-1185">Reference proteome</keyword>
<accession>A0ACB9NPD9</accession>
<dbReference type="Proteomes" id="UP000828941">
    <property type="component" value="Chromosome 6"/>
</dbReference>
<organism evidence="1 2">
    <name type="scientific">Bauhinia variegata</name>
    <name type="common">Purple orchid tree</name>
    <name type="synonym">Phanera variegata</name>
    <dbReference type="NCBI Taxonomy" id="167791"/>
    <lineage>
        <taxon>Eukaryota</taxon>
        <taxon>Viridiplantae</taxon>
        <taxon>Streptophyta</taxon>
        <taxon>Embryophyta</taxon>
        <taxon>Tracheophyta</taxon>
        <taxon>Spermatophyta</taxon>
        <taxon>Magnoliopsida</taxon>
        <taxon>eudicotyledons</taxon>
        <taxon>Gunneridae</taxon>
        <taxon>Pentapetalae</taxon>
        <taxon>rosids</taxon>
        <taxon>fabids</taxon>
        <taxon>Fabales</taxon>
        <taxon>Fabaceae</taxon>
        <taxon>Cercidoideae</taxon>
        <taxon>Cercideae</taxon>
        <taxon>Bauhiniinae</taxon>
        <taxon>Bauhinia</taxon>
    </lineage>
</organism>
<proteinExistence type="predicted"/>